<keyword evidence="2" id="KW-1185">Reference proteome</keyword>
<proteinExistence type="predicted"/>
<reference evidence="1" key="1">
    <citation type="journal article" date="2020" name="Stud. Mycol.">
        <title>101 Dothideomycetes genomes: a test case for predicting lifestyles and emergence of pathogens.</title>
        <authorList>
            <person name="Haridas S."/>
            <person name="Albert R."/>
            <person name="Binder M."/>
            <person name="Bloem J."/>
            <person name="Labutti K."/>
            <person name="Salamov A."/>
            <person name="Andreopoulos B."/>
            <person name="Baker S."/>
            <person name="Barry K."/>
            <person name="Bills G."/>
            <person name="Bluhm B."/>
            <person name="Cannon C."/>
            <person name="Castanera R."/>
            <person name="Culley D."/>
            <person name="Daum C."/>
            <person name="Ezra D."/>
            <person name="Gonzalez J."/>
            <person name="Henrissat B."/>
            <person name="Kuo A."/>
            <person name="Liang C."/>
            <person name="Lipzen A."/>
            <person name="Lutzoni F."/>
            <person name="Magnuson J."/>
            <person name="Mondo S."/>
            <person name="Nolan M."/>
            <person name="Ohm R."/>
            <person name="Pangilinan J."/>
            <person name="Park H.-J."/>
            <person name="Ramirez L."/>
            <person name="Alfaro M."/>
            <person name="Sun H."/>
            <person name="Tritt A."/>
            <person name="Yoshinaga Y."/>
            <person name="Zwiers L.-H."/>
            <person name="Turgeon B."/>
            <person name="Goodwin S."/>
            <person name="Spatafora J."/>
            <person name="Crous P."/>
            <person name="Grigoriev I."/>
        </authorList>
    </citation>
    <scope>NUCLEOTIDE SEQUENCE</scope>
    <source>
        <strain evidence="1">CBS 107.79</strain>
    </source>
</reference>
<evidence type="ECO:0000313" key="1">
    <source>
        <dbReference type="EMBL" id="KAF1968247.1"/>
    </source>
</evidence>
<dbReference type="AlphaFoldDB" id="A0A6A5V4J4"/>
<sequence>MRFCIRFAHTISYGQHVLLSRNADLLNILFTSKEMYRLGKEVYYGSNTFTLRANPSTIFFKRRRMAVTRAMRKLDFSLRIGVGASDLEYLVKLEESGDAAPRDQVPPRKDNEEMLRVSAMAKTHWQKLFPRLTLLRINVTLECCGVGWALGNIGVKEKARVRPRSVEVVVVSEWSRCGGKCKKTVKGVIKSMFRLRTEE</sequence>
<dbReference type="EMBL" id="ML976722">
    <property type="protein sequence ID" value="KAF1968247.1"/>
    <property type="molecule type" value="Genomic_DNA"/>
</dbReference>
<dbReference type="Proteomes" id="UP000800036">
    <property type="component" value="Unassembled WGS sequence"/>
</dbReference>
<accession>A0A6A5V4J4</accession>
<protein>
    <submittedName>
        <fullName evidence="1">Uncharacterized protein</fullName>
    </submittedName>
</protein>
<name>A0A6A5V4J4_9PLEO</name>
<gene>
    <name evidence="1" type="ORF">BU23DRAFT_267170</name>
</gene>
<evidence type="ECO:0000313" key="2">
    <source>
        <dbReference type="Proteomes" id="UP000800036"/>
    </source>
</evidence>
<organism evidence="1 2">
    <name type="scientific">Bimuria novae-zelandiae CBS 107.79</name>
    <dbReference type="NCBI Taxonomy" id="1447943"/>
    <lineage>
        <taxon>Eukaryota</taxon>
        <taxon>Fungi</taxon>
        <taxon>Dikarya</taxon>
        <taxon>Ascomycota</taxon>
        <taxon>Pezizomycotina</taxon>
        <taxon>Dothideomycetes</taxon>
        <taxon>Pleosporomycetidae</taxon>
        <taxon>Pleosporales</taxon>
        <taxon>Massarineae</taxon>
        <taxon>Didymosphaeriaceae</taxon>
        <taxon>Bimuria</taxon>
    </lineage>
</organism>